<evidence type="ECO:0000256" key="4">
    <source>
        <dbReference type="ARBA" id="ARBA00023284"/>
    </source>
</evidence>
<dbReference type="GO" id="GO:0017004">
    <property type="term" value="P:cytochrome complex assembly"/>
    <property type="evidence" value="ECO:0007669"/>
    <property type="project" value="UniProtKB-KW"/>
</dbReference>
<name>A0A7W2M969_9FLAO</name>
<evidence type="ECO:0000256" key="3">
    <source>
        <dbReference type="ARBA" id="ARBA00023157"/>
    </source>
</evidence>
<dbReference type="RefSeq" id="WP_182207089.1">
    <property type="nucleotide sequence ID" value="NZ_JACGLT010000034.1"/>
</dbReference>
<comment type="caution">
    <text evidence="6">The sequence shown here is derived from an EMBL/GenBank/DDBJ whole genome shotgun (WGS) entry which is preliminary data.</text>
</comment>
<dbReference type="GO" id="GO:0016491">
    <property type="term" value="F:oxidoreductase activity"/>
    <property type="evidence" value="ECO:0007669"/>
    <property type="project" value="InterPro"/>
</dbReference>
<dbReference type="GO" id="GO:0016209">
    <property type="term" value="F:antioxidant activity"/>
    <property type="evidence" value="ECO:0007669"/>
    <property type="project" value="InterPro"/>
</dbReference>
<organism evidence="6 7">
    <name type="scientific">Gelidibacter maritimus</name>
    <dbReference type="NCBI Taxonomy" id="2761487"/>
    <lineage>
        <taxon>Bacteria</taxon>
        <taxon>Pseudomonadati</taxon>
        <taxon>Bacteroidota</taxon>
        <taxon>Flavobacteriia</taxon>
        <taxon>Flavobacteriales</taxon>
        <taxon>Flavobacteriaceae</taxon>
        <taxon>Gelidibacter</taxon>
    </lineage>
</organism>
<dbReference type="Pfam" id="PF00578">
    <property type="entry name" value="AhpC-TSA"/>
    <property type="match status" value="1"/>
</dbReference>
<proteinExistence type="predicted"/>
<dbReference type="PROSITE" id="PS51257">
    <property type="entry name" value="PROKAR_LIPOPROTEIN"/>
    <property type="match status" value="1"/>
</dbReference>
<keyword evidence="2" id="KW-0201">Cytochrome c-type biogenesis</keyword>
<accession>A0A7W2M969</accession>
<dbReference type="InterPro" id="IPR036249">
    <property type="entry name" value="Thioredoxin-like_sf"/>
</dbReference>
<dbReference type="CDD" id="cd02966">
    <property type="entry name" value="TlpA_like_family"/>
    <property type="match status" value="1"/>
</dbReference>
<dbReference type="GO" id="GO:0030313">
    <property type="term" value="C:cell envelope"/>
    <property type="evidence" value="ECO:0007669"/>
    <property type="project" value="UniProtKB-SubCell"/>
</dbReference>
<keyword evidence="4" id="KW-0676">Redox-active center</keyword>
<dbReference type="InterPro" id="IPR025380">
    <property type="entry name" value="DUF4369"/>
</dbReference>
<gene>
    <name evidence="6" type="ORF">H3Z82_19200</name>
</gene>
<feature type="domain" description="Thioredoxin" evidence="5">
    <location>
        <begin position="237"/>
        <end position="378"/>
    </location>
</feature>
<dbReference type="PANTHER" id="PTHR42852:SF6">
    <property type="entry name" value="THIOL:DISULFIDE INTERCHANGE PROTEIN DSBE"/>
    <property type="match status" value="1"/>
</dbReference>
<sequence>MKKTLLLTFIIGFVLTSCQEEQSGFEITANIKGLSENAKVVLSETESQKILDSAFVKNDSFKFKGYLDNTPIEISIVILPTDNNGQAKYTSIFMGNEIIEITGLSEEFSSNLKIRGSEFNKLKIDLAEKSKPANAEYDQNFEKMISIRKDGNWNDSLQNAYWGKNGIFDNIDNQLLKIKKEFVEKNLNTHFGLRQLYRLREDVPNEYLKSQFQKVKPDLKNTEYAKSLQIYLDSEPLKENDAFYNFKAENQNGEIVEFANYFNDNRYVLLEFYSPHCGWCKMALPEIKELAESKKDSLKVITFNVDKDKNDWLKTNKSNNISWESLWDENGRYSETFVKYRVAGTPTYYLFDNKGKIVKKWTGFDKKTTVENIKQRIK</sequence>
<dbReference type="PROSITE" id="PS51352">
    <property type="entry name" value="THIOREDOXIN_2"/>
    <property type="match status" value="1"/>
</dbReference>
<evidence type="ECO:0000259" key="5">
    <source>
        <dbReference type="PROSITE" id="PS51352"/>
    </source>
</evidence>
<keyword evidence="3" id="KW-1015">Disulfide bond</keyword>
<dbReference type="EMBL" id="JACGLT010000034">
    <property type="protein sequence ID" value="MBA6154851.1"/>
    <property type="molecule type" value="Genomic_DNA"/>
</dbReference>
<dbReference type="PANTHER" id="PTHR42852">
    <property type="entry name" value="THIOL:DISULFIDE INTERCHANGE PROTEIN DSBE"/>
    <property type="match status" value="1"/>
</dbReference>
<dbReference type="InterPro" id="IPR000866">
    <property type="entry name" value="AhpC/TSA"/>
</dbReference>
<dbReference type="InterPro" id="IPR013766">
    <property type="entry name" value="Thioredoxin_domain"/>
</dbReference>
<evidence type="ECO:0000256" key="2">
    <source>
        <dbReference type="ARBA" id="ARBA00022748"/>
    </source>
</evidence>
<dbReference type="InterPro" id="IPR050553">
    <property type="entry name" value="Thioredoxin_ResA/DsbE_sf"/>
</dbReference>
<dbReference type="Gene3D" id="3.40.30.10">
    <property type="entry name" value="Glutaredoxin"/>
    <property type="match status" value="1"/>
</dbReference>
<protein>
    <submittedName>
        <fullName evidence="6">Redoxin domain-containing protein</fullName>
    </submittedName>
</protein>
<keyword evidence="7" id="KW-1185">Reference proteome</keyword>
<comment type="subcellular location">
    <subcellularLocation>
        <location evidence="1">Cell envelope</location>
    </subcellularLocation>
</comment>
<reference evidence="6 7" key="1">
    <citation type="submission" date="2020-07" db="EMBL/GenBank/DDBJ databases">
        <title>Bacterium isolated from marine sediment.</title>
        <authorList>
            <person name="Shang D."/>
        </authorList>
    </citation>
    <scope>NUCLEOTIDE SEQUENCE [LARGE SCALE GENOMIC DNA]</scope>
    <source>
        <strain evidence="6 7">F6074</strain>
    </source>
</reference>
<evidence type="ECO:0000313" key="6">
    <source>
        <dbReference type="EMBL" id="MBA6154851.1"/>
    </source>
</evidence>
<dbReference type="Proteomes" id="UP000541857">
    <property type="component" value="Unassembled WGS sequence"/>
</dbReference>
<evidence type="ECO:0000313" key="7">
    <source>
        <dbReference type="Proteomes" id="UP000541857"/>
    </source>
</evidence>
<dbReference type="Pfam" id="PF14289">
    <property type="entry name" value="DUF4369"/>
    <property type="match status" value="1"/>
</dbReference>
<dbReference type="AlphaFoldDB" id="A0A7W2M969"/>
<evidence type="ECO:0000256" key="1">
    <source>
        <dbReference type="ARBA" id="ARBA00004196"/>
    </source>
</evidence>
<dbReference type="SUPFAM" id="SSF52833">
    <property type="entry name" value="Thioredoxin-like"/>
    <property type="match status" value="1"/>
</dbReference>